<protein>
    <submittedName>
        <fullName evidence="7">DEAD/DEAH box helicase family protein</fullName>
    </submittedName>
</protein>
<evidence type="ECO:0000256" key="1">
    <source>
        <dbReference type="ARBA" id="ARBA00007913"/>
    </source>
</evidence>
<dbReference type="InterPro" id="IPR027417">
    <property type="entry name" value="P-loop_NTPase"/>
</dbReference>
<dbReference type="SMART" id="SM00382">
    <property type="entry name" value="AAA"/>
    <property type="match status" value="1"/>
</dbReference>
<evidence type="ECO:0000259" key="6">
    <source>
        <dbReference type="SMART" id="SM00382"/>
    </source>
</evidence>
<dbReference type="InterPro" id="IPR003593">
    <property type="entry name" value="AAA+_ATPase"/>
</dbReference>
<dbReference type="Pfam" id="PF13087">
    <property type="entry name" value="AAA_12"/>
    <property type="match status" value="1"/>
</dbReference>
<dbReference type="EMBL" id="JAMSLR010000005">
    <property type="protein sequence ID" value="MCM8749222.1"/>
    <property type="molecule type" value="Genomic_DNA"/>
</dbReference>
<dbReference type="GO" id="GO:0005524">
    <property type="term" value="F:ATP binding"/>
    <property type="evidence" value="ECO:0007669"/>
    <property type="project" value="UniProtKB-KW"/>
</dbReference>
<dbReference type="PANTHER" id="PTHR43788">
    <property type="entry name" value="DNA2/NAM7 HELICASE FAMILY MEMBER"/>
    <property type="match status" value="1"/>
</dbReference>
<organism evidence="7 8">
    <name type="scientific">Thermalbibacter longus</name>
    <dbReference type="NCBI Taxonomy" id="2951981"/>
    <lineage>
        <taxon>Bacteria</taxon>
        <taxon>Pseudomonadati</taxon>
        <taxon>Thermomicrobiota</taxon>
        <taxon>Thermomicrobia</taxon>
        <taxon>Thermomicrobiales</taxon>
        <taxon>Thermomicrobiaceae</taxon>
        <taxon>Thermalbibacter</taxon>
    </lineage>
</organism>
<evidence type="ECO:0000313" key="7">
    <source>
        <dbReference type="EMBL" id="MCM8749222.1"/>
    </source>
</evidence>
<keyword evidence="4 7" id="KW-0347">Helicase</keyword>
<comment type="similarity">
    <text evidence="1">Belongs to the DNA2/NAM7 helicase family.</text>
</comment>
<evidence type="ECO:0000313" key="8">
    <source>
        <dbReference type="Proteomes" id="UP001165306"/>
    </source>
</evidence>
<dbReference type="PANTHER" id="PTHR43788:SF8">
    <property type="entry name" value="DNA-BINDING PROTEIN SMUBP-2"/>
    <property type="match status" value="1"/>
</dbReference>
<reference evidence="7" key="1">
    <citation type="submission" date="2022-06" db="EMBL/GenBank/DDBJ databases">
        <title>CFH 74404 Thermomicrobiaceae sp.</title>
        <authorList>
            <person name="Ming H."/>
            <person name="Li W.-J."/>
            <person name="Zhao Z."/>
        </authorList>
    </citation>
    <scope>NUCLEOTIDE SEQUENCE</scope>
    <source>
        <strain evidence="7">CFH 74404</strain>
    </source>
</reference>
<dbReference type="Pfam" id="PF13086">
    <property type="entry name" value="AAA_11"/>
    <property type="match status" value="2"/>
</dbReference>
<keyword evidence="2" id="KW-0547">Nucleotide-binding</keyword>
<dbReference type="Gene3D" id="3.40.50.300">
    <property type="entry name" value="P-loop containing nucleotide triphosphate hydrolases"/>
    <property type="match status" value="2"/>
</dbReference>
<dbReference type="Pfam" id="PF12705">
    <property type="entry name" value="PDDEXK_1"/>
    <property type="match status" value="1"/>
</dbReference>
<proteinExistence type="inferred from homology"/>
<dbReference type="Proteomes" id="UP001165306">
    <property type="component" value="Unassembled WGS sequence"/>
</dbReference>
<gene>
    <name evidence="7" type="ORF">NET02_08700</name>
</gene>
<dbReference type="InterPro" id="IPR050534">
    <property type="entry name" value="Coronavir_polyprotein_1ab"/>
</dbReference>
<dbReference type="InterPro" id="IPR047187">
    <property type="entry name" value="SF1_C_Upf1"/>
</dbReference>
<evidence type="ECO:0000256" key="5">
    <source>
        <dbReference type="ARBA" id="ARBA00022840"/>
    </source>
</evidence>
<dbReference type="InterPro" id="IPR041677">
    <property type="entry name" value="DNA2/NAM7_AAA_11"/>
</dbReference>
<keyword evidence="3" id="KW-0378">Hydrolase</keyword>
<dbReference type="InterPro" id="IPR041679">
    <property type="entry name" value="DNA2/NAM7-like_C"/>
</dbReference>
<evidence type="ECO:0000256" key="2">
    <source>
        <dbReference type="ARBA" id="ARBA00022741"/>
    </source>
</evidence>
<dbReference type="CDD" id="cd18808">
    <property type="entry name" value="SF1_C_Upf1"/>
    <property type="match status" value="1"/>
</dbReference>
<dbReference type="RefSeq" id="WP_284057004.1">
    <property type="nucleotide sequence ID" value="NZ_JAMSLR010000005.1"/>
</dbReference>
<dbReference type="SUPFAM" id="SSF52540">
    <property type="entry name" value="P-loop containing nucleoside triphosphate hydrolases"/>
    <property type="match status" value="1"/>
</dbReference>
<dbReference type="AlphaFoldDB" id="A0AA42BA40"/>
<dbReference type="GO" id="GO:0043139">
    <property type="term" value="F:5'-3' DNA helicase activity"/>
    <property type="evidence" value="ECO:0007669"/>
    <property type="project" value="TreeGrafter"/>
</dbReference>
<sequence>MIGGATTWASQEAERAWQELHQEPGKPKWLDVPILVRPVGELRSGRIVLEALTEDRQLLGTCAVFNGEWYPGCPGSTPYSHYAPTLYRVLLARQRREENEPLRLQVLKAVAAQTRSGRLLPVLLKFIIAPEHTLTGAQLEQVYGCPLQVFYTRFVGVSYDVLRPRDGGGDVRGRAIHEGYRRAAAEFVASGDLERARAEYLEGVRRIWIEWLTTLCLKISARPIMDHTQPLQVVDEILSYCSQRWEGQSLRLYLERLFYAPSRGISGRADRVEEPLGGGPLRLVEIKTHGIDAEQDPQTGERHPGGLQALAYREILHSFGEESAEAVVEEIQGARIKPLPLQAHPLVRRLRLDLSTRDERVVDLIAQARNIGYCVATGLFTGYDRYLLDRAGDDWRLRELGGSFELLRPWPPCQICPAQRRGVCVYGTRRAGPRLYSLFRYAPSRLFAYWAWFHRQLKAEERASRELLFHLVTTPAETLEQSEGITISRLRLAEQAGLVAVFTRDERIETRIREDDRVLVTPERRAPGQIFSVEGTVQTVGEREIALRLNDRVDPEGTYRVDLLGGYDMRQWQLEGLTDFLVSAMASTGIRGRKVLVDELPRLARILLGAERASPPGQAPAPPAPDLNATQRRALAAVLAMEPGDLLLIQGPPGTGKTSLIAHLARAALARHLFDYDGRAPQDRRPVLVLTNTHRAADEVVLKLLDRFPEVAPFVIRVGGRRADMDERVARQTLAERAGAREVLGEADLAGNGAAVLFRLIRRAQTYHDHAGIFVGTLGSADAAELRGLSFELVIVDEAGQATEPAMLQALRHLPPGYAGRLVLVGDHRQLPPVVSDELVPPPVPEAFRQLGLQAGDSLRTSAFERLARLYPHALITLTEQYRMNAPICSLVSETFYEGQLVPGTQEVAERALAGWLSRFGLSVPASSVWSGPPVVLITTEADPDARDSGARFIAGRSPDEARDNPREATIVAALLGELIGSLPPDWRAEVAREIGVISPYRRQNNRIRQELLRRDPALAAVRVDTVDRFQGGEREVIVVSLVNSNDEAAIGRLHADWRRMNVAISRARRALVIVGDRSTFTHDPGRPEEDEARRYYRALFDGIERLARQGQARVLDSRTLP</sequence>
<name>A0AA42BA40_9BACT</name>
<dbReference type="InterPro" id="IPR038726">
    <property type="entry name" value="PDDEXK_AddAB-type"/>
</dbReference>
<evidence type="ECO:0000256" key="3">
    <source>
        <dbReference type="ARBA" id="ARBA00022801"/>
    </source>
</evidence>
<dbReference type="GO" id="GO:0016787">
    <property type="term" value="F:hydrolase activity"/>
    <property type="evidence" value="ECO:0007669"/>
    <property type="project" value="UniProtKB-KW"/>
</dbReference>
<feature type="domain" description="AAA+ ATPase" evidence="6">
    <location>
        <begin position="643"/>
        <end position="857"/>
    </location>
</feature>
<keyword evidence="8" id="KW-1185">Reference proteome</keyword>
<accession>A0AA42BA40</accession>
<evidence type="ECO:0000256" key="4">
    <source>
        <dbReference type="ARBA" id="ARBA00022806"/>
    </source>
</evidence>
<keyword evidence="5" id="KW-0067">ATP-binding</keyword>
<comment type="caution">
    <text evidence="7">The sequence shown here is derived from an EMBL/GenBank/DDBJ whole genome shotgun (WGS) entry which is preliminary data.</text>
</comment>